<dbReference type="InterPro" id="IPR023213">
    <property type="entry name" value="CAT-like_dom_sf"/>
</dbReference>
<evidence type="ECO:0000313" key="1">
    <source>
        <dbReference type="EMBL" id="MEP1061213.1"/>
    </source>
</evidence>
<dbReference type="EMBL" id="JAMPLM010000029">
    <property type="protein sequence ID" value="MEP1061213.1"/>
    <property type="molecule type" value="Genomic_DNA"/>
</dbReference>
<reference evidence="1 2" key="1">
    <citation type="submission" date="2022-04" db="EMBL/GenBank/DDBJ databases">
        <title>Positive selection, recombination, and allopatry shape intraspecific diversity of widespread and dominant cyanobacteria.</title>
        <authorList>
            <person name="Wei J."/>
            <person name="Shu W."/>
            <person name="Hu C."/>
        </authorList>
    </citation>
    <scope>NUCLEOTIDE SEQUENCE [LARGE SCALE GENOMIC DNA]</scope>
    <source>
        <strain evidence="1 2">AS-A4</strain>
    </source>
</reference>
<name>A0ABV0KQA4_9CYAN</name>
<comment type="caution">
    <text evidence="1">The sequence shown here is derived from an EMBL/GenBank/DDBJ whole genome shotgun (WGS) entry which is preliminary data.</text>
</comment>
<keyword evidence="2" id="KW-1185">Reference proteome</keyword>
<dbReference type="Proteomes" id="UP001476950">
    <property type="component" value="Unassembled WGS sequence"/>
</dbReference>
<organism evidence="1 2">
    <name type="scientific">Stenomitos frigidus AS-A4</name>
    <dbReference type="NCBI Taxonomy" id="2933935"/>
    <lineage>
        <taxon>Bacteria</taxon>
        <taxon>Bacillati</taxon>
        <taxon>Cyanobacteriota</taxon>
        <taxon>Cyanophyceae</taxon>
        <taxon>Leptolyngbyales</taxon>
        <taxon>Leptolyngbyaceae</taxon>
        <taxon>Stenomitos</taxon>
    </lineage>
</organism>
<dbReference type="Gene3D" id="3.30.559.10">
    <property type="entry name" value="Chloramphenicol acetyltransferase-like domain"/>
    <property type="match status" value="1"/>
</dbReference>
<proteinExistence type="predicted"/>
<dbReference type="RefSeq" id="WP_190449998.1">
    <property type="nucleotide sequence ID" value="NZ_JAMPLM010000029.1"/>
</dbReference>
<evidence type="ECO:0008006" key="3">
    <source>
        <dbReference type="Google" id="ProtNLM"/>
    </source>
</evidence>
<dbReference type="SUPFAM" id="SSF52777">
    <property type="entry name" value="CoA-dependent acyltransferases"/>
    <property type="match status" value="1"/>
</dbReference>
<accession>A0ABV0KQA4</accession>
<sequence>MERYLGAFEHWFWLWDQLHPLQFAIVAKLQGQFSPNQLAIALRQVQHHHPLLQVCIVTDEIGRPKFVEIDGEIPVQWVSRIDDQH</sequence>
<protein>
    <recommendedName>
        <fullName evidence="3">Condensation domain-containing protein</fullName>
    </recommendedName>
</protein>
<evidence type="ECO:0000313" key="2">
    <source>
        <dbReference type="Proteomes" id="UP001476950"/>
    </source>
</evidence>
<gene>
    <name evidence="1" type="ORF">NDI38_22535</name>
</gene>